<evidence type="ECO:0000256" key="16">
    <source>
        <dbReference type="ARBA" id="ARBA00023136"/>
    </source>
</evidence>
<accession>A0A1B8HQF6</accession>
<evidence type="ECO:0000256" key="2">
    <source>
        <dbReference type="ARBA" id="ARBA00005200"/>
    </source>
</evidence>
<gene>
    <name evidence="19" type="primary">arnT</name>
    <name evidence="21" type="ORF">AYY17_02120</name>
</gene>
<feature type="domain" description="ArnT-like N-terminal" evidence="20">
    <location>
        <begin position="11"/>
        <end position="241"/>
    </location>
</feature>
<comment type="pathway">
    <text evidence="2 19">Lipopolysaccharide metabolism; 4-amino-4-deoxy-beta-L-arabinose-lipid A biosynthesis.</text>
</comment>
<keyword evidence="12 19" id="KW-0812">Transmembrane</keyword>
<feature type="transmembrane region" description="Helical" evidence="19">
    <location>
        <begin position="295"/>
        <end position="313"/>
    </location>
</feature>
<dbReference type="Pfam" id="PF02366">
    <property type="entry name" value="PMT"/>
    <property type="match status" value="1"/>
</dbReference>
<dbReference type="EMBL" id="LZEX01000001">
    <property type="protein sequence ID" value="OBU11537.1"/>
    <property type="molecule type" value="Genomic_DNA"/>
</dbReference>
<protein>
    <recommendedName>
        <fullName evidence="5 19">Undecaprenyl phosphate-alpha-4-amino-4-deoxy-L-arabinose arabinosyl transferase</fullName>
        <ecNumber evidence="4 19">2.4.2.43</ecNumber>
    </recommendedName>
    <alternativeName>
        <fullName evidence="19">4-amino-4-deoxy-L-arabinose lipid A transferase</fullName>
    </alternativeName>
    <alternativeName>
        <fullName evidence="19">Lipid IV(A) 4-amino-4-deoxy-L-arabinosyltransferase</fullName>
    </alternativeName>
    <alternativeName>
        <fullName evidence="19">Undecaprenyl phosphate-alpha-L-Ara4N transferase</fullName>
    </alternativeName>
</protein>
<dbReference type="GO" id="GO:0005886">
    <property type="term" value="C:plasma membrane"/>
    <property type="evidence" value="ECO:0007669"/>
    <property type="project" value="UniProtKB-SubCell"/>
</dbReference>
<dbReference type="HAMAP" id="MF_01165">
    <property type="entry name" value="ArnT_transfer"/>
    <property type="match status" value="1"/>
</dbReference>
<dbReference type="Proteomes" id="UP000092247">
    <property type="component" value="Unassembled WGS sequence"/>
</dbReference>
<comment type="caution">
    <text evidence="21">The sequence shown here is derived from an EMBL/GenBank/DDBJ whole genome shotgun (WGS) entry which is preliminary data.</text>
</comment>
<keyword evidence="15 19" id="KW-0443">Lipid metabolism</keyword>
<keyword evidence="9 19" id="KW-0441">Lipid A biosynthesis</keyword>
<comment type="function">
    <text evidence="17 19">Catalyzes the transfer of the L-Ara4N moiety of the glycolipid undecaprenyl phosphate-alpha-L-Ara4N to lipid A. The modified arabinose is attached to lipid A and is required for resistance to polymyxin and cationic antimicrobial peptides.</text>
</comment>
<dbReference type="GO" id="GO:0006493">
    <property type="term" value="P:protein O-linked glycosylation"/>
    <property type="evidence" value="ECO:0007669"/>
    <property type="project" value="InterPro"/>
</dbReference>
<evidence type="ECO:0000313" key="21">
    <source>
        <dbReference type="EMBL" id="OBU11537.1"/>
    </source>
</evidence>
<dbReference type="EC" id="2.4.2.43" evidence="4 19"/>
<feature type="transmembrane region" description="Helical" evidence="19">
    <location>
        <begin position="411"/>
        <end position="429"/>
    </location>
</feature>
<evidence type="ECO:0000256" key="7">
    <source>
        <dbReference type="ARBA" id="ARBA00022516"/>
    </source>
</evidence>
<dbReference type="GO" id="GO:0010041">
    <property type="term" value="P:response to iron(III) ion"/>
    <property type="evidence" value="ECO:0007669"/>
    <property type="project" value="TreeGrafter"/>
</dbReference>
<comment type="catalytic activity">
    <reaction evidence="18 19">
        <text>4-amino-4-deoxy-alpha-L-arabinopyranosyl di-trans,octa-cis-undecaprenyl phosphate + lipid IVA = lipid IIA + di-trans,octa-cis-undecaprenyl phosphate.</text>
        <dbReference type="EC" id="2.4.2.43"/>
    </reaction>
</comment>
<evidence type="ECO:0000256" key="5">
    <source>
        <dbReference type="ARBA" id="ARBA00015532"/>
    </source>
</evidence>
<evidence type="ECO:0000256" key="4">
    <source>
        <dbReference type="ARBA" id="ARBA00012056"/>
    </source>
</evidence>
<dbReference type="GO" id="GO:0009103">
    <property type="term" value="P:lipopolysaccharide biosynthetic process"/>
    <property type="evidence" value="ECO:0007669"/>
    <property type="project" value="UniProtKB-KW"/>
</dbReference>
<proteinExistence type="inferred from homology"/>
<evidence type="ECO:0000256" key="6">
    <source>
        <dbReference type="ARBA" id="ARBA00022475"/>
    </source>
</evidence>
<keyword evidence="6 19" id="KW-1003">Cell membrane</keyword>
<evidence type="ECO:0000256" key="18">
    <source>
        <dbReference type="ARBA" id="ARBA00034054"/>
    </source>
</evidence>
<dbReference type="RefSeq" id="WP_067420892.1">
    <property type="nucleotide sequence ID" value="NZ_LZEX01000001.1"/>
</dbReference>
<sequence length="553" mass="62799">MLNNRASKIGAFLLALFFVLTYLLPINDRLLWHPDETRYAEISREMLVQGDWVVPNLLDLRYFEKPVAGYWVNNISQMIFGHTNFAVRAGSVFSILISTLLVYLMTLRMWRNRHTAFVASLVFISMFLVFSVGTYSVLDPMFAMWVIASMAFSFRALKAESLRMQITSWLLVGVACGMGFMTKGFLALAIPVVAMLPVMLYQRRFLELLKFGPLAIIAAVLISLPWALAIHQQEPDYWRYFIIVEHFQRFSGEDAQHASPVWYYLPVILAGCLPWLALLPGALSKGWTERRNNPPMFFLFCWFVAPFLLFSIAKGKLPTYMLPLMAPLAVMIAKYGVDCVRKHRMKALQANGLLNIAFGAVAVIGLIIASYMVKKPLYQPEEWSKVVLGIVAFTIWGIIGYLCYLLKAKHWLWAASCSLVISLTFGSAIPNHSVESKLPQSFIRQHMTELEQSPFIVSNSVGIGAGLAWELKRGDIYLLNNSGELTYGLQYPDSQYRLLNSDTFAQWLAETRKKGQVALLVTDKNNTYDAKLPPADKRVENSRLTLYIYDKQK</sequence>
<evidence type="ECO:0000259" key="20">
    <source>
        <dbReference type="Pfam" id="PF02366"/>
    </source>
</evidence>
<comment type="subcellular location">
    <subcellularLocation>
        <location evidence="1">Cell inner membrane</location>
        <topology evidence="1">Multi-pass membrane protein</topology>
    </subcellularLocation>
    <subcellularLocation>
        <location evidence="19">Cell membrane</location>
        <topology evidence="19">Multi-pass membrane protein</topology>
    </subcellularLocation>
</comment>
<evidence type="ECO:0000256" key="9">
    <source>
        <dbReference type="ARBA" id="ARBA00022556"/>
    </source>
</evidence>
<dbReference type="GO" id="GO:0009245">
    <property type="term" value="P:lipid A biosynthetic process"/>
    <property type="evidence" value="ECO:0007669"/>
    <property type="project" value="UniProtKB-UniRule"/>
</dbReference>
<evidence type="ECO:0000256" key="14">
    <source>
        <dbReference type="ARBA" id="ARBA00022989"/>
    </source>
</evidence>
<reference evidence="21 22" key="1">
    <citation type="submission" date="2016-06" db="EMBL/GenBank/DDBJ databases">
        <authorList>
            <person name="Kjaerup R.B."/>
            <person name="Dalgaard T.S."/>
            <person name="Juul-Madsen H.R."/>
        </authorList>
    </citation>
    <scope>NUCLEOTIDE SEQUENCE [LARGE SCALE GENOMIC DNA]</scope>
    <source>
        <strain evidence="21 22">GCSL-Mp3</strain>
    </source>
</reference>
<feature type="transmembrane region" description="Helical" evidence="19">
    <location>
        <begin position="261"/>
        <end position="283"/>
    </location>
</feature>
<evidence type="ECO:0000256" key="17">
    <source>
        <dbReference type="ARBA" id="ARBA00025446"/>
    </source>
</evidence>
<feature type="transmembrane region" description="Helical" evidence="19">
    <location>
        <begin position="85"/>
        <end position="104"/>
    </location>
</feature>
<dbReference type="InterPro" id="IPR022839">
    <property type="entry name" value="ArnT"/>
</dbReference>
<evidence type="ECO:0000256" key="1">
    <source>
        <dbReference type="ARBA" id="ARBA00004429"/>
    </source>
</evidence>
<dbReference type="InterPro" id="IPR003342">
    <property type="entry name" value="ArnT-like_N"/>
</dbReference>
<keyword evidence="8" id="KW-0997">Cell inner membrane</keyword>
<dbReference type="GO" id="GO:0103015">
    <property type="term" value="F:4-amino-4-deoxy-L-arabinose transferase activity"/>
    <property type="evidence" value="ECO:0007669"/>
    <property type="project" value="UniProtKB-EC"/>
</dbReference>
<keyword evidence="14 19" id="KW-1133">Transmembrane helix</keyword>
<evidence type="ECO:0000256" key="12">
    <source>
        <dbReference type="ARBA" id="ARBA00022692"/>
    </source>
</evidence>
<keyword evidence="13 19" id="KW-0448">Lipopolysaccharide biosynthesis</keyword>
<feature type="transmembrane region" description="Helical" evidence="19">
    <location>
        <begin position="319"/>
        <end position="340"/>
    </location>
</feature>
<name>A0A1B8HQF6_9GAMM</name>
<feature type="transmembrane region" description="Helical" evidence="19">
    <location>
        <begin position="352"/>
        <end position="373"/>
    </location>
</feature>
<dbReference type="GO" id="GO:0000030">
    <property type="term" value="F:mannosyltransferase activity"/>
    <property type="evidence" value="ECO:0007669"/>
    <property type="project" value="InterPro"/>
</dbReference>
<feature type="transmembrane region" description="Helical" evidence="19">
    <location>
        <begin position="116"/>
        <end position="138"/>
    </location>
</feature>
<evidence type="ECO:0000256" key="3">
    <source>
        <dbReference type="ARBA" id="ARBA00010814"/>
    </source>
</evidence>
<keyword evidence="10 19" id="KW-0328">Glycosyltransferase</keyword>
<keyword evidence="16 19" id="KW-0472">Membrane</keyword>
<evidence type="ECO:0000313" key="22">
    <source>
        <dbReference type="Proteomes" id="UP000092247"/>
    </source>
</evidence>
<dbReference type="PANTHER" id="PTHR33908:SF3">
    <property type="entry name" value="UNDECAPRENYL PHOSPHATE-ALPHA-4-AMINO-4-DEOXY-L-ARABINOSE ARABINOSYL TRANSFERASE"/>
    <property type="match status" value="1"/>
</dbReference>
<evidence type="ECO:0000256" key="10">
    <source>
        <dbReference type="ARBA" id="ARBA00022676"/>
    </source>
</evidence>
<evidence type="ECO:0000256" key="8">
    <source>
        <dbReference type="ARBA" id="ARBA00022519"/>
    </source>
</evidence>
<evidence type="ECO:0000256" key="19">
    <source>
        <dbReference type="HAMAP-Rule" id="MF_01165"/>
    </source>
</evidence>
<keyword evidence="7 19" id="KW-0444">Lipid biosynthesis</keyword>
<dbReference type="NCBIfam" id="NF009784">
    <property type="entry name" value="PRK13279.1"/>
    <property type="match status" value="1"/>
</dbReference>
<dbReference type="PANTHER" id="PTHR33908">
    <property type="entry name" value="MANNOSYLTRANSFERASE YKCB-RELATED"/>
    <property type="match status" value="1"/>
</dbReference>
<evidence type="ECO:0000256" key="15">
    <source>
        <dbReference type="ARBA" id="ARBA00023098"/>
    </source>
</evidence>
<feature type="transmembrane region" description="Helical" evidence="19">
    <location>
        <begin position="208"/>
        <end position="228"/>
    </location>
</feature>
<feature type="transmembrane region" description="Helical" evidence="19">
    <location>
        <begin position="169"/>
        <end position="196"/>
    </location>
</feature>
<evidence type="ECO:0000256" key="13">
    <source>
        <dbReference type="ARBA" id="ARBA00022985"/>
    </source>
</evidence>
<comment type="similarity">
    <text evidence="3 19">Belongs to the glycosyltransferase 83 family.</text>
</comment>
<evidence type="ECO:0000256" key="11">
    <source>
        <dbReference type="ARBA" id="ARBA00022679"/>
    </source>
</evidence>
<keyword evidence="11 19" id="KW-0808">Transferase</keyword>
<organism evidence="21 22">
    <name type="scientific">Morganella psychrotolerans</name>
    <dbReference type="NCBI Taxonomy" id="368603"/>
    <lineage>
        <taxon>Bacteria</taxon>
        <taxon>Pseudomonadati</taxon>
        <taxon>Pseudomonadota</taxon>
        <taxon>Gammaproteobacteria</taxon>
        <taxon>Enterobacterales</taxon>
        <taxon>Morganellaceae</taxon>
        <taxon>Morganella</taxon>
    </lineage>
</organism>
<feature type="transmembrane region" description="Helical" evidence="19">
    <location>
        <begin position="385"/>
        <end position="404"/>
    </location>
</feature>
<dbReference type="InterPro" id="IPR050297">
    <property type="entry name" value="LipidA_mod_glycosyltrf_83"/>
</dbReference>
<dbReference type="AlphaFoldDB" id="A0A1B8HQF6"/>
<dbReference type="UniPathway" id="UPA00037"/>